<comment type="subcellular location">
    <subcellularLocation>
        <location evidence="1">Cell outer membrane</location>
    </subcellularLocation>
</comment>
<protein>
    <submittedName>
        <fullName evidence="8">RagB/SusD family nutrient uptake outer membrane protein</fullName>
    </submittedName>
</protein>
<evidence type="ECO:0000256" key="5">
    <source>
        <dbReference type="ARBA" id="ARBA00023237"/>
    </source>
</evidence>
<dbReference type="Gene3D" id="1.25.40.390">
    <property type="match status" value="1"/>
</dbReference>
<dbReference type="RefSeq" id="WP_149089437.1">
    <property type="nucleotide sequence ID" value="NZ_VKKY01000001.1"/>
</dbReference>
<evidence type="ECO:0000256" key="3">
    <source>
        <dbReference type="ARBA" id="ARBA00022729"/>
    </source>
</evidence>
<evidence type="ECO:0000256" key="4">
    <source>
        <dbReference type="ARBA" id="ARBA00023136"/>
    </source>
</evidence>
<keyword evidence="4" id="KW-0472">Membrane</keyword>
<evidence type="ECO:0000256" key="2">
    <source>
        <dbReference type="ARBA" id="ARBA00006275"/>
    </source>
</evidence>
<dbReference type="Pfam" id="PF07980">
    <property type="entry name" value="SusD_RagB"/>
    <property type="match status" value="1"/>
</dbReference>
<dbReference type="Pfam" id="PF14322">
    <property type="entry name" value="SusD-like_3"/>
    <property type="match status" value="1"/>
</dbReference>
<evidence type="ECO:0000256" key="1">
    <source>
        <dbReference type="ARBA" id="ARBA00004442"/>
    </source>
</evidence>
<organism evidence="8 9">
    <name type="scientific">Rufibacter hautae</name>
    <dbReference type="NCBI Taxonomy" id="2595005"/>
    <lineage>
        <taxon>Bacteria</taxon>
        <taxon>Pseudomonadati</taxon>
        <taxon>Bacteroidota</taxon>
        <taxon>Cytophagia</taxon>
        <taxon>Cytophagales</taxon>
        <taxon>Hymenobacteraceae</taxon>
        <taxon>Rufibacter</taxon>
    </lineage>
</organism>
<feature type="domain" description="RagB/SusD" evidence="6">
    <location>
        <begin position="359"/>
        <end position="497"/>
    </location>
</feature>
<comment type="similarity">
    <text evidence="2">Belongs to the SusD family.</text>
</comment>
<dbReference type="InterPro" id="IPR033985">
    <property type="entry name" value="SusD-like_N"/>
</dbReference>
<dbReference type="InterPro" id="IPR012944">
    <property type="entry name" value="SusD_RagB_dom"/>
</dbReference>
<dbReference type="OrthoDB" id="9792139at2"/>
<evidence type="ECO:0000313" key="8">
    <source>
        <dbReference type="EMBL" id="KAA3439797.1"/>
    </source>
</evidence>
<proteinExistence type="inferred from homology"/>
<sequence>MSLSNQMNTMENKSPKIKRLTWLLAGTLTLGVSFSCDDSFLEVPPEGQAVNTQFFQTQAHALEAVNSIYGNLKEWNNIAFAFLAVSTVTSDDAEKGSDPGDAEFMNLYDQFTVTSTEGQLNGYWTGQYQGINLANRVLDNVPGITMDENLKTRLLAEAKFLRAYHYFNLVRTFGGVPIMSRVPVDPEELNPARNTREEVYAFIEKDLTDAAAVLPTAYGSADIGRATKGAALGMLAKVNLYQAQWADVLSLTEQVMGLGYSLTPDYNQIFRLQGENNSESIFEIQAQTLPGNCDASNSQWAEVQGVRGQFGWGFFVPSESLEAAFEPGDERKEATILYRGETTPEGDVIISTAPSARYNQKAYVPSSVTQVCGYGKDQNIRILRYAEILLMHAEAANELGQTSKAESSLNMVRERASLAPLSFTTKEDFRMKIWQERRVELALENGERFYDLVRQGRAADVLRAHGKNFTAGKNEVLPIPQNQITLSGGTLAQNPGY</sequence>
<dbReference type="CDD" id="cd08977">
    <property type="entry name" value="SusD"/>
    <property type="match status" value="1"/>
</dbReference>
<keyword evidence="9" id="KW-1185">Reference proteome</keyword>
<dbReference type="AlphaFoldDB" id="A0A5B6TK84"/>
<reference evidence="8 9" key="1">
    <citation type="submission" date="2019-07" db="EMBL/GenBank/DDBJ databases">
        <title>Rufibacter sp. nov., isolated from lake sediment.</title>
        <authorList>
            <person name="Qu J.-H."/>
        </authorList>
    </citation>
    <scope>NUCLEOTIDE SEQUENCE [LARGE SCALE GENOMIC DNA]</scope>
    <source>
        <strain evidence="8 9">NBS58-1</strain>
    </source>
</reference>
<dbReference type="InterPro" id="IPR011990">
    <property type="entry name" value="TPR-like_helical_dom_sf"/>
</dbReference>
<evidence type="ECO:0000259" key="6">
    <source>
        <dbReference type="Pfam" id="PF07980"/>
    </source>
</evidence>
<comment type="caution">
    <text evidence="8">The sequence shown here is derived from an EMBL/GenBank/DDBJ whole genome shotgun (WGS) entry which is preliminary data.</text>
</comment>
<name>A0A5B6TK84_9BACT</name>
<evidence type="ECO:0000259" key="7">
    <source>
        <dbReference type="Pfam" id="PF14322"/>
    </source>
</evidence>
<keyword evidence="3" id="KW-0732">Signal</keyword>
<gene>
    <name evidence="8" type="ORF">FOA19_03725</name>
</gene>
<keyword evidence="5" id="KW-0998">Cell outer membrane</keyword>
<evidence type="ECO:0000313" key="9">
    <source>
        <dbReference type="Proteomes" id="UP000324133"/>
    </source>
</evidence>
<accession>A0A5B6TK84</accession>
<dbReference type="EMBL" id="VKKY01000001">
    <property type="protein sequence ID" value="KAA3439797.1"/>
    <property type="molecule type" value="Genomic_DNA"/>
</dbReference>
<dbReference type="SUPFAM" id="SSF48452">
    <property type="entry name" value="TPR-like"/>
    <property type="match status" value="1"/>
</dbReference>
<dbReference type="Proteomes" id="UP000324133">
    <property type="component" value="Unassembled WGS sequence"/>
</dbReference>
<dbReference type="GO" id="GO:0009279">
    <property type="term" value="C:cell outer membrane"/>
    <property type="evidence" value="ECO:0007669"/>
    <property type="project" value="UniProtKB-SubCell"/>
</dbReference>
<feature type="domain" description="SusD-like N-terminal" evidence="7">
    <location>
        <begin position="40"/>
        <end position="240"/>
    </location>
</feature>